<sequence length="38" mass="3955">MSPPALSACEAAADASSTLSMSSLMYFDASTRIDVLFP</sequence>
<dbReference type="AlphaFoldDB" id="A0A0A9HJ54"/>
<organism evidence="1">
    <name type="scientific">Arundo donax</name>
    <name type="common">Giant reed</name>
    <name type="synonym">Donax arundinaceus</name>
    <dbReference type="NCBI Taxonomy" id="35708"/>
    <lineage>
        <taxon>Eukaryota</taxon>
        <taxon>Viridiplantae</taxon>
        <taxon>Streptophyta</taxon>
        <taxon>Embryophyta</taxon>
        <taxon>Tracheophyta</taxon>
        <taxon>Spermatophyta</taxon>
        <taxon>Magnoliopsida</taxon>
        <taxon>Liliopsida</taxon>
        <taxon>Poales</taxon>
        <taxon>Poaceae</taxon>
        <taxon>PACMAD clade</taxon>
        <taxon>Arundinoideae</taxon>
        <taxon>Arundineae</taxon>
        <taxon>Arundo</taxon>
    </lineage>
</organism>
<proteinExistence type="predicted"/>
<evidence type="ECO:0000313" key="1">
    <source>
        <dbReference type="EMBL" id="JAE34896.1"/>
    </source>
</evidence>
<name>A0A0A9HJ54_ARUDO</name>
<protein>
    <submittedName>
        <fullName evidence="1">Uncharacterized protein</fullName>
    </submittedName>
</protein>
<reference evidence="1" key="1">
    <citation type="submission" date="2014-09" db="EMBL/GenBank/DDBJ databases">
        <authorList>
            <person name="Magalhaes I.L.F."/>
            <person name="Oliveira U."/>
            <person name="Santos F.R."/>
            <person name="Vidigal T.H.D.A."/>
            <person name="Brescovit A.D."/>
            <person name="Santos A.J."/>
        </authorList>
    </citation>
    <scope>NUCLEOTIDE SEQUENCE</scope>
    <source>
        <tissue evidence="1">Shoot tissue taken approximately 20 cm above the soil surface</tissue>
    </source>
</reference>
<accession>A0A0A9HJ54</accession>
<dbReference type="EMBL" id="GBRH01163000">
    <property type="protein sequence ID" value="JAE34896.1"/>
    <property type="molecule type" value="Transcribed_RNA"/>
</dbReference>
<reference evidence="1" key="2">
    <citation type="journal article" date="2015" name="Data Brief">
        <title>Shoot transcriptome of the giant reed, Arundo donax.</title>
        <authorList>
            <person name="Barrero R.A."/>
            <person name="Guerrero F.D."/>
            <person name="Moolhuijzen P."/>
            <person name="Goolsby J.A."/>
            <person name="Tidwell J."/>
            <person name="Bellgard S.E."/>
            <person name="Bellgard M.I."/>
        </authorList>
    </citation>
    <scope>NUCLEOTIDE SEQUENCE</scope>
    <source>
        <tissue evidence="1">Shoot tissue taken approximately 20 cm above the soil surface</tissue>
    </source>
</reference>